<name>A0A7Y9ZFI5_9MICO</name>
<dbReference type="InterPro" id="IPR023214">
    <property type="entry name" value="HAD_sf"/>
</dbReference>
<proteinExistence type="predicted"/>
<dbReference type="Proteomes" id="UP000547973">
    <property type="component" value="Unassembled WGS sequence"/>
</dbReference>
<dbReference type="PANTHER" id="PTHR43434:SF20">
    <property type="entry name" value="5'-NUCLEOTIDASE"/>
    <property type="match status" value="1"/>
</dbReference>
<dbReference type="EC" id="3.1.3.18" evidence="1"/>
<dbReference type="SFLD" id="SFLDS00003">
    <property type="entry name" value="Haloacid_Dehalogenase"/>
    <property type="match status" value="1"/>
</dbReference>
<dbReference type="AlphaFoldDB" id="A0A7Y9ZFI5"/>
<reference evidence="1 2" key="1">
    <citation type="submission" date="2020-07" db="EMBL/GenBank/DDBJ databases">
        <title>Sequencing the genomes of 1000 actinobacteria strains.</title>
        <authorList>
            <person name="Klenk H.-P."/>
        </authorList>
    </citation>
    <scope>NUCLEOTIDE SEQUENCE [LARGE SCALE GENOMIC DNA]</scope>
    <source>
        <strain evidence="1 2">DSM 19970</strain>
    </source>
</reference>
<gene>
    <name evidence="1" type="ORF">BKA03_002565</name>
</gene>
<dbReference type="InterPro" id="IPR050155">
    <property type="entry name" value="HAD-like_hydrolase_sf"/>
</dbReference>
<dbReference type="OrthoDB" id="9776368at2"/>
<dbReference type="Gene3D" id="3.40.50.1000">
    <property type="entry name" value="HAD superfamily/HAD-like"/>
    <property type="match status" value="1"/>
</dbReference>
<dbReference type="PANTHER" id="PTHR43434">
    <property type="entry name" value="PHOSPHOGLYCOLATE PHOSPHATASE"/>
    <property type="match status" value="1"/>
</dbReference>
<dbReference type="RefSeq" id="WP_062074268.1">
    <property type="nucleotide sequence ID" value="NZ_BBRC01000002.1"/>
</dbReference>
<dbReference type="GO" id="GO:0004713">
    <property type="term" value="F:protein tyrosine kinase activity"/>
    <property type="evidence" value="ECO:0007669"/>
    <property type="project" value="TreeGrafter"/>
</dbReference>
<organism evidence="1 2">
    <name type="scientific">Demequina lutea</name>
    <dbReference type="NCBI Taxonomy" id="431489"/>
    <lineage>
        <taxon>Bacteria</taxon>
        <taxon>Bacillati</taxon>
        <taxon>Actinomycetota</taxon>
        <taxon>Actinomycetes</taxon>
        <taxon>Micrococcales</taxon>
        <taxon>Demequinaceae</taxon>
        <taxon>Demequina</taxon>
    </lineage>
</organism>
<sequence length="231" mass="23969">MDTPLTHTADVGAPARPYSSVLFDLDGTIADSAPGVVGSVQEAFARSGLEAPPLSELMTWLGPPMLFSLCERAGLEEETAQHVLTHYRAHYDSIGLLNAEPYPGVRDVLLALNAAGVPLAIATSKPEGPARAMLDHLELTGHFAVVRGAMDSAGRSSKRDVLAAALDGLAEGNLLGNRPAMIGDRHHDIGAAVELGVASIFATWGYGTVDEAAGASAIATTPLDLIELLLG</sequence>
<keyword evidence="2" id="KW-1185">Reference proteome</keyword>
<dbReference type="GO" id="GO:0005829">
    <property type="term" value="C:cytosol"/>
    <property type="evidence" value="ECO:0007669"/>
    <property type="project" value="TreeGrafter"/>
</dbReference>
<accession>A0A7Y9ZFI5</accession>
<dbReference type="EMBL" id="JACBZO010000001">
    <property type="protein sequence ID" value="NYI42446.1"/>
    <property type="molecule type" value="Genomic_DNA"/>
</dbReference>
<evidence type="ECO:0000313" key="1">
    <source>
        <dbReference type="EMBL" id="NYI42446.1"/>
    </source>
</evidence>
<keyword evidence="1" id="KW-0378">Hydrolase</keyword>
<dbReference type="Pfam" id="PF13419">
    <property type="entry name" value="HAD_2"/>
    <property type="match status" value="1"/>
</dbReference>
<evidence type="ECO:0000313" key="2">
    <source>
        <dbReference type="Proteomes" id="UP000547973"/>
    </source>
</evidence>
<dbReference type="InterPro" id="IPR036412">
    <property type="entry name" value="HAD-like_sf"/>
</dbReference>
<dbReference type="Gene3D" id="1.10.150.240">
    <property type="entry name" value="Putative phosphatase, domain 2"/>
    <property type="match status" value="1"/>
</dbReference>
<dbReference type="SFLD" id="SFLDG01129">
    <property type="entry name" value="C1.5:_HAD__Beta-PGM__Phosphata"/>
    <property type="match status" value="1"/>
</dbReference>
<dbReference type="InterPro" id="IPR023198">
    <property type="entry name" value="PGP-like_dom2"/>
</dbReference>
<dbReference type="GO" id="GO:0008967">
    <property type="term" value="F:phosphoglycolate phosphatase activity"/>
    <property type="evidence" value="ECO:0007669"/>
    <property type="project" value="UniProtKB-EC"/>
</dbReference>
<protein>
    <submittedName>
        <fullName evidence="1">Phosphoglycolate phosphatase</fullName>
        <ecNumber evidence="1">3.1.3.18</ecNumber>
    </submittedName>
</protein>
<dbReference type="InterPro" id="IPR041492">
    <property type="entry name" value="HAD_2"/>
</dbReference>
<dbReference type="SUPFAM" id="SSF56784">
    <property type="entry name" value="HAD-like"/>
    <property type="match status" value="1"/>
</dbReference>
<comment type="caution">
    <text evidence="1">The sequence shown here is derived from an EMBL/GenBank/DDBJ whole genome shotgun (WGS) entry which is preliminary data.</text>
</comment>